<gene>
    <name evidence="2" type="ORF">J2R99_002080</name>
</gene>
<accession>A0ABU0C8G8</accession>
<dbReference type="InterPro" id="IPR051783">
    <property type="entry name" value="NAD(P)-dependent_oxidoreduct"/>
</dbReference>
<sequence>MAGKVFVAGASGAVGRRLVPMLIAQGWRVVGLTRHKEKCAELAALGAEPVVGDVFDAACLEEAVTHARPDIVIHQLTDLPPGIDPAEMEEATARNARIRDEGTRNLVAAATAGHVQRFIAQSVAFAYADGPLPHREGDALAIEASGRAGISARGVASLERQVLTSPFEGVILRYGRLYGPGTGIAKAAGAAPVHVDAAAYAALLAADRGEAGIYNIAEDDGTVLSEKARHNLAWSADLRMGETPI</sequence>
<protein>
    <submittedName>
        <fullName evidence="2">Nucleoside-diphosphate-sugar epimerase</fullName>
    </submittedName>
</protein>
<dbReference type="RefSeq" id="WP_307154414.1">
    <property type="nucleotide sequence ID" value="NZ_JAUSUK010000002.1"/>
</dbReference>
<dbReference type="SUPFAM" id="SSF51735">
    <property type="entry name" value="NAD(P)-binding Rossmann-fold domains"/>
    <property type="match status" value="1"/>
</dbReference>
<keyword evidence="3" id="KW-1185">Reference proteome</keyword>
<comment type="caution">
    <text evidence="2">The sequence shown here is derived from an EMBL/GenBank/DDBJ whole genome shotgun (WGS) entry which is preliminary data.</text>
</comment>
<dbReference type="InterPro" id="IPR016040">
    <property type="entry name" value="NAD(P)-bd_dom"/>
</dbReference>
<name>A0ABU0C8G8_9BRAD</name>
<dbReference type="Proteomes" id="UP001230253">
    <property type="component" value="Unassembled WGS sequence"/>
</dbReference>
<dbReference type="PANTHER" id="PTHR48079:SF6">
    <property type="entry name" value="NAD(P)-BINDING DOMAIN-CONTAINING PROTEIN-RELATED"/>
    <property type="match status" value="1"/>
</dbReference>
<reference evidence="2 3" key="1">
    <citation type="submission" date="2023-07" db="EMBL/GenBank/DDBJ databases">
        <title>Genomic Encyclopedia of Type Strains, Phase IV (KMG-IV): sequencing the most valuable type-strain genomes for metagenomic binning, comparative biology and taxonomic classification.</title>
        <authorList>
            <person name="Goeker M."/>
        </authorList>
    </citation>
    <scope>NUCLEOTIDE SEQUENCE [LARGE SCALE GENOMIC DNA]</scope>
    <source>
        <strain evidence="2 3">DSM 11549</strain>
    </source>
</reference>
<proteinExistence type="predicted"/>
<dbReference type="Pfam" id="PF13460">
    <property type="entry name" value="NAD_binding_10"/>
    <property type="match status" value="1"/>
</dbReference>
<evidence type="ECO:0000259" key="1">
    <source>
        <dbReference type="Pfam" id="PF13460"/>
    </source>
</evidence>
<organism evidence="2 3">
    <name type="scientific">Rhodopseudomonas julia</name>
    <dbReference type="NCBI Taxonomy" id="200617"/>
    <lineage>
        <taxon>Bacteria</taxon>
        <taxon>Pseudomonadati</taxon>
        <taxon>Pseudomonadota</taxon>
        <taxon>Alphaproteobacteria</taxon>
        <taxon>Hyphomicrobiales</taxon>
        <taxon>Nitrobacteraceae</taxon>
        <taxon>Rhodopseudomonas</taxon>
    </lineage>
</organism>
<evidence type="ECO:0000313" key="3">
    <source>
        <dbReference type="Proteomes" id="UP001230253"/>
    </source>
</evidence>
<dbReference type="PANTHER" id="PTHR48079">
    <property type="entry name" value="PROTEIN YEEZ"/>
    <property type="match status" value="1"/>
</dbReference>
<dbReference type="Gene3D" id="3.40.50.720">
    <property type="entry name" value="NAD(P)-binding Rossmann-like Domain"/>
    <property type="match status" value="1"/>
</dbReference>
<dbReference type="EMBL" id="JAUSUK010000002">
    <property type="protein sequence ID" value="MDQ0326211.1"/>
    <property type="molecule type" value="Genomic_DNA"/>
</dbReference>
<evidence type="ECO:0000313" key="2">
    <source>
        <dbReference type="EMBL" id="MDQ0326211.1"/>
    </source>
</evidence>
<dbReference type="InterPro" id="IPR036291">
    <property type="entry name" value="NAD(P)-bd_dom_sf"/>
</dbReference>
<feature type="domain" description="NAD(P)-binding" evidence="1">
    <location>
        <begin position="9"/>
        <end position="178"/>
    </location>
</feature>